<sequence length="247" mass="28491">MESVRKRTTIRKYQSKEVPSYLLADLLDTSFRASNTGNMQAYSVIVTKDADMKARLAPAHFNQPMVKNAPVLLTFCADFHRFSKWCEERNARPRYDNFQSFMNATMDTLLVAQTFCTLAEEQGLGICYLGTTTYNPQMIIDLLRLPKLVFPITTVSAGYPDESPKQTDRLPLEAIIHEEYYHDYTPADIDRYYAYKESLPENKRFTEENNKETLAQVFTDIRYTRKDNEAISANLLKTLAQQGFLSE</sequence>
<keyword evidence="2" id="KW-0285">Flavoprotein</keyword>
<dbReference type="EC" id="1.5.1.39" evidence="6"/>
<evidence type="ECO:0000256" key="1">
    <source>
        <dbReference type="ARBA" id="ARBA00008366"/>
    </source>
</evidence>
<dbReference type="Gene3D" id="3.40.109.10">
    <property type="entry name" value="NADH Oxidase"/>
    <property type="match status" value="1"/>
</dbReference>
<dbReference type="PANTHER" id="PTHR43425">
    <property type="entry name" value="OXYGEN-INSENSITIVE NADPH NITROREDUCTASE"/>
    <property type="match status" value="1"/>
</dbReference>
<comment type="caution">
    <text evidence="6">The sequence shown here is derived from an EMBL/GenBank/DDBJ whole genome shotgun (WGS) entry which is preliminary data.</text>
</comment>
<evidence type="ECO:0000256" key="2">
    <source>
        <dbReference type="ARBA" id="ARBA00022630"/>
    </source>
</evidence>
<evidence type="ECO:0000259" key="5">
    <source>
        <dbReference type="Pfam" id="PF00881"/>
    </source>
</evidence>
<keyword evidence="4 6" id="KW-0560">Oxidoreductase</keyword>
<reference evidence="6" key="1">
    <citation type="submission" date="2019-03" db="EMBL/GenBank/DDBJ databases">
        <title>Single cell metagenomics reveals metabolic interactions within the superorganism composed of flagellate Streblomastix strix and complex community of Bacteroidetes bacteria on its surface.</title>
        <authorList>
            <person name="Treitli S.C."/>
            <person name="Kolisko M."/>
            <person name="Husnik F."/>
            <person name="Keeling P."/>
            <person name="Hampl V."/>
        </authorList>
    </citation>
    <scope>NUCLEOTIDE SEQUENCE</scope>
    <source>
        <strain evidence="6">STM</strain>
    </source>
</reference>
<dbReference type="PIRSF" id="PIRSF005426">
    <property type="entry name" value="Frp"/>
    <property type="match status" value="1"/>
</dbReference>
<feature type="domain" description="Nitroreductase" evidence="5">
    <location>
        <begin position="4"/>
        <end position="159"/>
    </location>
</feature>
<dbReference type="AlphaFoldDB" id="A0A5J4RSJ0"/>
<keyword evidence="3" id="KW-0288">FMN</keyword>
<accession>A0A5J4RSJ0</accession>
<dbReference type="CDD" id="cd02146">
    <property type="entry name" value="NfsA-like"/>
    <property type="match status" value="1"/>
</dbReference>
<dbReference type="InterPro" id="IPR029479">
    <property type="entry name" value="Nitroreductase"/>
</dbReference>
<name>A0A5J4RSJ0_9ZZZZ</name>
<protein>
    <submittedName>
        <fullName evidence="6">FMN reductase [NAD(P)H]</fullName>
        <ecNumber evidence="6">1.5.1.39</ecNumber>
    </submittedName>
</protein>
<gene>
    <name evidence="6" type="ORF">EZS27_014919</name>
</gene>
<proteinExistence type="inferred from homology"/>
<dbReference type="SUPFAM" id="SSF55469">
    <property type="entry name" value="FMN-dependent nitroreductase-like"/>
    <property type="match status" value="1"/>
</dbReference>
<dbReference type="GO" id="GO:0008752">
    <property type="term" value="F:FMN reductase [NAD(P)H] activity"/>
    <property type="evidence" value="ECO:0007669"/>
    <property type="project" value="UniProtKB-EC"/>
</dbReference>
<dbReference type="Pfam" id="PF00881">
    <property type="entry name" value="Nitroreductase"/>
    <property type="match status" value="1"/>
</dbReference>
<dbReference type="InterPro" id="IPR000415">
    <property type="entry name" value="Nitroreductase-like"/>
</dbReference>
<dbReference type="InterPro" id="IPR016446">
    <property type="entry name" value="Flavin_OxRdtase_Frp"/>
</dbReference>
<evidence type="ECO:0000256" key="4">
    <source>
        <dbReference type="ARBA" id="ARBA00023002"/>
    </source>
</evidence>
<dbReference type="PANTHER" id="PTHR43425:SF2">
    <property type="entry name" value="OXYGEN-INSENSITIVE NADPH NITROREDUCTASE"/>
    <property type="match status" value="1"/>
</dbReference>
<dbReference type="EMBL" id="SNRY01000743">
    <property type="protein sequence ID" value="KAA6336967.1"/>
    <property type="molecule type" value="Genomic_DNA"/>
</dbReference>
<organism evidence="6">
    <name type="scientific">termite gut metagenome</name>
    <dbReference type="NCBI Taxonomy" id="433724"/>
    <lineage>
        <taxon>unclassified sequences</taxon>
        <taxon>metagenomes</taxon>
        <taxon>organismal metagenomes</taxon>
    </lineage>
</organism>
<comment type="similarity">
    <text evidence="1">Belongs to the flavin oxidoreductase frp family.</text>
</comment>
<evidence type="ECO:0000256" key="3">
    <source>
        <dbReference type="ARBA" id="ARBA00022643"/>
    </source>
</evidence>
<evidence type="ECO:0000313" key="6">
    <source>
        <dbReference type="EMBL" id="KAA6336967.1"/>
    </source>
</evidence>